<evidence type="ECO:0000313" key="2">
    <source>
        <dbReference type="Proteomes" id="UP001164745"/>
    </source>
</evidence>
<accession>A0ABY7BIS3</accession>
<name>A0ABY7BIS3_9FIRM</name>
<evidence type="ECO:0000313" key="1">
    <source>
        <dbReference type="EMBL" id="WAM31961.1"/>
    </source>
</evidence>
<gene>
    <name evidence="1" type="ORF">OTJ99_000448</name>
</gene>
<protein>
    <submittedName>
        <fullName evidence="1">Uncharacterized protein</fullName>
    </submittedName>
</protein>
<dbReference type="EMBL" id="CP113864">
    <property type="protein sequence ID" value="WAM31961.1"/>
    <property type="molecule type" value="Genomic_DNA"/>
</dbReference>
<proteinExistence type="predicted"/>
<dbReference type="Proteomes" id="UP001164745">
    <property type="component" value="Chromosome"/>
</dbReference>
<reference evidence="1" key="1">
    <citation type="submission" date="2022-12" db="EMBL/GenBank/DDBJ databases">
        <authorList>
            <person name="Bing R.G."/>
            <person name="Willard D.J."/>
            <person name="Manesh M.J.H."/>
            <person name="Laemthong T."/>
            <person name="Crosby J.R."/>
            <person name="Kelly R.M."/>
        </authorList>
    </citation>
    <scope>NUCLEOTIDE SEQUENCE</scope>
    <source>
        <strain evidence="1">DSM 8991</strain>
    </source>
</reference>
<organism evidence="1 2">
    <name type="scientific">Caldicellulosiruptor naganoensis</name>
    <dbReference type="NCBI Taxonomy" id="29324"/>
    <lineage>
        <taxon>Bacteria</taxon>
        <taxon>Bacillati</taxon>
        <taxon>Bacillota</taxon>
        <taxon>Bacillota incertae sedis</taxon>
        <taxon>Caldicellulosiruptorales</taxon>
        <taxon>Caldicellulosiruptoraceae</taxon>
        <taxon>Caldicellulosiruptor</taxon>
    </lineage>
</organism>
<keyword evidence="2" id="KW-1185">Reference proteome</keyword>
<sequence length="71" mass="8087">MSERYPEKIFKIVAVESATPSISPIIDVFVFRTFFKKRGSALIVSSLEKSFKKLTKPNMNAFHGIPKTFFS</sequence>